<feature type="compositionally biased region" description="Basic and acidic residues" evidence="1">
    <location>
        <begin position="631"/>
        <end position="643"/>
    </location>
</feature>
<feature type="region of interest" description="Disordered" evidence="1">
    <location>
        <begin position="526"/>
        <end position="545"/>
    </location>
</feature>
<dbReference type="AlphaFoldDB" id="A0A8H6U4M4"/>
<feature type="region of interest" description="Disordered" evidence="1">
    <location>
        <begin position="326"/>
        <end position="396"/>
    </location>
</feature>
<accession>A0A8H6U4M4</accession>
<feature type="region of interest" description="Disordered" evidence="1">
    <location>
        <begin position="474"/>
        <end position="496"/>
    </location>
</feature>
<feature type="compositionally biased region" description="Polar residues" evidence="1">
    <location>
        <begin position="610"/>
        <end position="624"/>
    </location>
</feature>
<dbReference type="Pfam" id="PF10382">
    <property type="entry name" value="ZGRF1-like_N"/>
    <property type="match status" value="1"/>
</dbReference>
<organism evidence="3 4">
    <name type="scientific">Colletotrichum musicola</name>
    <dbReference type="NCBI Taxonomy" id="2175873"/>
    <lineage>
        <taxon>Eukaryota</taxon>
        <taxon>Fungi</taxon>
        <taxon>Dikarya</taxon>
        <taxon>Ascomycota</taxon>
        <taxon>Pezizomycotina</taxon>
        <taxon>Sordariomycetes</taxon>
        <taxon>Hypocreomycetidae</taxon>
        <taxon>Glomerellales</taxon>
        <taxon>Glomerellaceae</taxon>
        <taxon>Colletotrichum</taxon>
        <taxon>Colletotrichum orchidearum species complex</taxon>
    </lineage>
</organism>
<evidence type="ECO:0000313" key="3">
    <source>
        <dbReference type="EMBL" id="KAF6840000.1"/>
    </source>
</evidence>
<feature type="region of interest" description="Disordered" evidence="1">
    <location>
        <begin position="185"/>
        <end position="214"/>
    </location>
</feature>
<dbReference type="InterPro" id="IPR052800">
    <property type="entry name" value="DNA_Repair_Helicase_ZGRF1"/>
</dbReference>
<dbReference type="GO" id="GO:0005634">
    <property type="term" value="C:nucleus"/>
    <property type="evidence" value="ECO:0007669"/>
    <property type="project" value="TreeGrafter"/>
</dbReference>
<sequence length="740" mass="80101">MPTTAGRMPLSKKVHGASDLPATAPVLEYICLFTHDLKRKQKRWQDGRLKFHTFNKRIMVYDERGNFIGDMHWREDFDFDEGEEINLERGAVMVQVAECIGCKDQDLTELLDKRAKEIEQRQARCSSAANPSLPSPRPSPLAQQQASCQFKQRHLADVFNTPRGPPGRAVVPATSPYEDRIAAAAQASGYEEDDQRPNKRRRRDVSPPSKSGYAQNLFGATLTLSSWSANAPVRSQPLILPIESSRAPNRAARPPAAARSPEPPRPLSAAVIDTTDTSRTTPNESLRTNQESCFAVKHARRTIENEAHAASAASEALEAQHWNARNHRTTPRAESPSEELAGVEAPSSADCLPLGNADTDSGAHAKSKEKRPRESTRPTTSIPPALHQVRAGSACQPDSSLIHVEESPTDGSEASVRHLSNSNLRPSLLSSPLANSEVGVLEEPKAKLRIKAKRKRGLLMMNTRSIPKKLKCSGDTLTTGPSASSRHLANDGSSATTRVTRFRRTSHSDDGADYAIRGRDADALAEGDRLPSMTSGDRAESVHDDVECHRTKLRTRESQQQVEAEHFRDEPVSTFSGGPRLASLGRRSVKSKEIIGGFDNRKSRPHRDNPSSIQLPSKSPTLSGDCNAGSRSREEADNAKQADTKPAPATRLVNPATRGRKAAKLSDAAGAVPQSVIAATSGLIVVSSGGESISKPTTRSISPDAVVLSKSATELPGFSKANGGPWSKEAFDLLGCARPE</sequence>
<dbReference type="GO" id="GO:0006302">
    <property type="term" value="P:double-strand break repair"/>
    <property type="evidence" value="ECO:0007669"/>
    <property type="project" value="TreeGrafter"/>
</dbReference>
<reference evidence="3" key="1">
    <citation type="journal article" date="2020" name="Phytopathology">
        <title>Genome Sequence Resources of Colletotrichum truncatum, C. plurivorum, C. musicola, and C. sojae: Four Species Pathogenic to Soybean (Glycine max).</title>
        <authorList>
            <person name="Rogerio F."/>
            <person name="Boufleur T.R."/>
            <person name="Ciampi-Guillardi M."/>
            <person name="Sukno S.A."/>
            <person name="Thon M.R."/>
            <person name="Massola Junior N.S."/>
            <person name="Baroncelli R."/>
        </authorList>
    </citation>
    <scope>NUCLEOTIDE SEQUENCE</scope>
    <source>
        <strain evidence="3">LFN0074</strain>
    </source>
</reference>
<feature type="region of interest" description="Disordered" evidence="1">
    <location>
        <begin position="552"/>
        <end position="658"/>
    </location>
</feature>
<dbReference type="Proteomes" id="UP000639643">
    <property type="component" value="Unassembled WGS sequence"/>
</dbReference>
<proteinExistence type="predicted"/>
<feature type="compositionally biased region" description="Basic and acidic residues" evidence="1">
    <location>
        <begin position="599"/>
        <end position="609"/>
    </location>
</feature>
<dbReference type="InterPro" id="IPR018838">
    <property type="entry name" value="ZGRF1-like_N"/>
</dbReference>
<evidence type="ECO:0000256" key="1">
    <source>
        <dbReference type="SAM" id="MobiDB-lite"/>
    </source>
</evidence>
<feature type="region of interest" description="Disordered" evidence="1">
    <location>
        <begin position="242"/>
        <end position="290"/>
    </location>
</feature>
<evidence type="ECO:0000259" key="2">
    <source>
        <dbReference type="Pfam" id="PF10382"/>
    </source>
</evidence>
<keyword evidence="4" id="KW-1185">Reference proteome</keyword>
<name>A0A8H6U4M4_9PEZI</name>
<dbReference type="GO" id="GO:0035861">
    <property type="term" value="C:site of double-strand break"/>
    <property type="evidence" value="ECO:0007669"/>
    <property type="project" value="TreeGrafter"/>
</dbReference>
<feature type="compositionally biased region" description="Basic and acidic residues" evidence="1">
    <location>
        <begin position="552"/>
        <end position="571"/>
    </location>
</feature>
<feature type="domain" description="5'-3' DNA helicase ZGRF1-like N-terminal" evidence="2">
    <location>
        <begin position="26"/>
        <end position="107"/>
    </location>
</feature>
<dbReference type="OrthoDB" id="6513042at2759"/>
<feature type="compositionally biased region" description="Polar residues" evidence="1">
    <location>
        <begin position="274"/>
        <end position="290"/>
    </location>
</feature>
<dbReference type="PANTHER" id="PTHR28535:SF1">
    <property type="entry name" value="PROTEIN ZGRF1"/>
    <property type="match status" value="1"/>
</dbReference>
<dbReference type="PANTHER" id="PTHR28535">
    <property type="entry name" value="ZINC FINGER GRF-TYPE CONTAINING 1"/>
    <property type="match status" value="1"/>
</dbReference>
<feature type="compositionally biased region" description="Low complexity" evidence="1">
    <location>
        <begin position="244"/>
        <end position="260"/>
    </location>
</feature>
<feature type="compositionally biased region" description="Polar residues" evidence="1">
    <location>
        <begin position="475"/>
        <end position="496"/>
    </location>
</feature>
<dbReference type="EMBL" id="WIGM01000106">
    <property type="protein sequence ID" value="KAF6840000.1"/>
    <property type="molecule type" value="Genomic_DNA"/>
</dbReference>
<evidence type="ECO:0000313" key="4">
    <source>
        <dbReference type="Proteomes" id="UP000639643"/>
    </source>
</evidence>
<gene>
    <name evidence="3" type="ORF">CMUS01_04094</name>
</gene>
<protein>
    <recommendedName>
        <fullName evidence="2">5'-3' DNA helicase ZGRF1-like N-terminal domain-containing protein</fullName>
    </recommendedName>
</protein>
<feature type="region of interest" description="Disordered" evidence="1">
    <location>
        <begin position="122"/>
        <end position="147"/>
    </location>
</feature>
<comment type="caution">
    <text evidence="3">The sequence shown here is derived from an EMBL/GenBank/DDBJ whole genome shotgun (WGS) entry which is preliminary data.</text>
</comment>